<evidence type="ECO:0000256" key="1">
    <source>
        <dbReference type="ARBA" id="ARBA00006291"/>
    </source>
</evidence>
<keyword evidence="2 6" id="KW-0132">Cell division</keyword>
<evidence type="ECO:0000259" key="8">
    <source>
        <dbReference type="Pfam" id="PF22642"/>
    </source>
</evidence>
<dbReference type="HAMAP" id="MF_00267">
    <property type="entry name" value="MinC"/>
    <property type="match status" value="1"/>
</dbReference>
<evidence type="ECO:0000256" key="5">
    <source>
        <dbReference type="ARBA" id="ARBA00046874"/>
    </source>
</evidence>
<dbReference type="InterPro" id="IPR005526">
    <property type="entry name" value="Septum_form_inhib_MinC_C"/>
</dbReference>
<dbReference type="InterPro" id="IPR016098">
    <property type="entry name" value="CAP/MinC_C"/>
</dbReference>
<comment type="function">
    <text evidence="6">Cell division inhibitor that blocks the formation of polar Z ring septums. Rapidly oscillates between the poles of the cell to destabilize FtsZ filaments that have formed before they mature into polar Z rings. Prevents FtsZ polymerization.</text>
</comment>
<dbReference type="PANTHER" id="PTHR34108">
    <property type="entry name" value="SEPTUM SITE-DETERMINING PROTEIN MINC"/>
    <property type="match status" value="1"/>
</dbReference>
<sequence length="215" mass="22848">MREDVLFKGSKGGLELVINQSADFTDILEQLKEKLESAANFFIGSTGIRVVSGTNSLTGDERRQLINLLADYGLALHEQPSELLLPEFVQDSDIHVGDSPVEYRQEAEGGKTLIVSRMLRSGQKVVFNGSVIIEGDVNPGAEVIASGNITVQGTCRGVAHAGVNGDYAATITANKLIAGQLRIAGLIARAPDNQDEPTCREIAHIANGAVVIEPA</sequence>
<evidence type="ECO:0000313" key="9">
    <source>
        <dbReference type="EMBL" id="XFO65848.1"/>
    </source>
</evidence>
<dbReference type="Pfam" id="PF22642">
    <property type="entry name" value="MinC_N_1"/>
    <property type="match status" value="1"/>
</dbReference>
<keyword evidence="4 6" id="KW-0131">Cell cycle</keyword>
<reference evidence="9" key="1">
    <citation type="submission" date="2024-05" db="EMBL/GenBank/DDBJ databases">
        <title>Isolation and characterization of Sporomusa carbonis sp. nov., a carboxydotrophic hydrogenogen in the genus of Sporomusa isolated from a charcoal burning pile.</title>
        <authorList>
            <person name="Boeer T."/>
            <person name="Rosenbaum F."/>
            <person name="Eysell L."/>
            <person name="Mueller V."/>
            <person name="Daniel R."/>
            <person name="Poehlein A."/>
        </authorList>
    </citation>
    <scope>NUCLEOTIDE SEQUENCE [LARGE SCALE GENOMIC DNA]</scope>
    <source>
        <strain evidence="9">DSM 10669</strain>
    </source>
</reference>
<gene>
    <name evidence="6 9" type="primary">minC</name>
    <name evidence="9" type="ORF">SPSIL_019950</name>
</gene>
<comment type="subunit">
    <text evidence="5 6">Interacts with MinD and FtsZ.</text>
</comment>
<dbReference type="Pfam" id="PF03775">
    <property type="entry name" value="MinC_C"/>
    <property type="match status" value="1"/>
</dbReference>
<name>A0ABZ3IKF6_9FIRM</name>
<dbReference type="EMBL" id="CP155573">
    <property type="protein sequence ID" value="XFO65848.1"/>
    <property type="molecule type" value="Genomic_DNA"/>
</dbReference>
<dbReference type="SUPFAM" id="SSF63848">
    <property type="entry name" value="Cell-division inhibitor MinC, C-terminal domain"/>
    <property type="match status" value="1"/>
</dbReference>
<feature type="domain" description="Septum site-determining protein MinC N-terminal" evidence="8">
    <location>
        <begin position="5"/>
        <end position="72"/>
    </location>
</feature>
<dbReference type="Gene3D" id="2.160.20.70">
    <property type="match status" value="1"/>
</dbReference>
<dbReference type="InterPro" id="IPR013033">
    <property type="entry name" value="MinC"/>
</dbReference>
<evidence type="ECO:0000313" key="10">
    <source>
        <dbReference type="Proteomes" id="UP000216752"/>
    </source>
</evidence>
<organism evidence="9 10">
    <name type="scientific">Sporomusa silvacetica DSM 10669</name>
    <dbReference type="NCBI Taxonomy" id="1123289"/>
    <lineage>
        <taxon>Bacteria</taxon>
        <taxon>Bacillati</taxon>
        <taxon>Bacillota</taxon>
        <taxon>Negativicutes</taxon>
        <taxon>Selenomonadales</taxon>
        <taxon>Sporomusaceae</taxon>
        <taxon>Sporomusa</taxon>
    </lineage>
</organism>
<dbReference type="Gene3D" id="3.30.160.540">
    <property type="match status" value="1"/>
</dbReference>
<evidence type="ECO:0000256" key="4">
    <source>
        <dbReference type="ARBA" id="ARBA00023306"/>
    </source>
</evidence>
<dbReference type="InterPro" id="IPR036145">
    <property type="entry name" value="MinC_C_sf"/>
</dbReference>
<evidence type="ECO:0000256" key="6">
    <source>
        <dbReference type="HAMAP-Rule" id="MF_00267"/>
    </source>
</evidence>
<dbReference type="InterPro" id="IPR055219">
    <property type="entry name" value="MinC_N_1"/>
</dbReference>
<feature type="domain" description="Septum formation inhibitor MinC C-terminal" evidence="7">
    <location>
        <begin position="114"/>
        <end position="212"/>
    </location>
</feature>
<evidence type="ECO:0000256" key="3">
    <source>
        <dbReference type="ARBA" id="ARBA00023210"/>
    </source>
</evidence>
<evidence type="ECO:0000259" key="7">
    <source>
        <dbReference type="Pfam" id="PF03775"/>
    </source>
</evidence>
<dbReference type="PANTHER" id="PTHR34108:SF1">
    <property type="entry name" value="SEPTUM SITE-DETERMINING PROTEIN MINC"/>
    <property type="match status" value="1"/>
</dbReference>
<keyword evidence="3 6" id="KW-0717">Septation</keyword>
<comment type="similarity">
    <text evidence="1 6">Belongs to the MinC family.</text>
</comment>
<accession>A0ABZ3IKF6</accession>
<proteinExistence type="inferred from homology"/>
<protein>
    <recommendedName>
        <fullName evidence="6">Probable septum site-determining protein MinC</fullName>
    </recommendedName>
</protein>
<keyword evidence="10" id="KW-1185">Reference proteome</keyword>
<evidence type="ECO:0000256" key="2">
    <source>
        <dbReference type="ARBA" id="ARBA00022618"/>
    </source>
</evidence>
<dbReference type="RefSeq" id="WP_094604759.1">
    <property type="nucleotide sequence ID" value="NZ_CP155573.1"/>
</dbReference>
<dbReference type="NCBIfam" id="TIGR01222">
    <property type="entry name" value="minC"/>
    <property type="match status" value="1"/>
</dbReference>
<dbReference type="Proteomes" id="UP000216752">
    <property type="component" value="Chromosome"/>
</dbReference>